<sequence length="424" mass="45335">MLHSAQVPTGVRAAGVRRAHTAAVAGGVAGARVGQRRGLVLPAEVEPALPEIHVDGVGAVSIISDSDPVPMPGVFRNIDGHRNEDGRYAAFTDEISGFIPRERQFTDPVRTFAYGTDASFYRLNPRMVVKVHSEAEVARILPIARRLGVPVTFRAAGTSLSGQAITDSVLLKLSHTGRNFRRYEIHGDGSAITVEPGLIGGEINRLLAAHKQRHNHPIQYKIGPDPSSIDSCMIGGMVANNSSGMCCGVSQNTYHTLRDLRAVFADGSVLDTANPASCDAWVKAHPQLVAGVAALASRVQGDRQLAALVRRKFAIKCTTGYSLNALVDFPVSDPVEIIKRLLIGSEGTLGFVSQATYNTVPEWPHKASTFVMFPDIYSACRGASVLRDQTAVDAVEMFDRASLRFPLGSEGNCVAASNCALNVN</sequence>
<comment type="similarity">
    <text evidence="2">Belongs to the FAD-binding oxidoreductase/transferase type 4 family.</text>
</comment>
<comment type="caution">
    <text evidence="4">The sequence shown here is derived from an EMBL/GenBank/DDBJ whole genome shotgun (WGS) entry which is preliminary data.</text>
</comment>
<dbReference type="Gene3D" id="3.30.465.10">
    <property type="match status" value="1"/>
</dbReference>
<feature type="domain" description="FAD-binding PCMH-type" evidence="3">
    <location>
        <begin position="121"/>
        <end position="362"/>
    </location>
</feature>
<dbReference type="InterPro" id="IPR016166">
    <property type="entry name" value="FAD-bd_PCMH"/>
</dbReference>
<dbReference type="GO" id="GO:0071949">
    <property type="term" value="F:FAD binding"/>
    <property type="evidence" value="ECO:0007669"/>
    <property type="project" value="InterPro"/>
</dbReference>
<dbReference type="PANTHER" id="PTHR11748:SF111">
    <property type="entry name" value="D-LACTATE DEHYDROGENASE, MITOCHONDRIAL-RELATED"/>
    <property type="match status" value="1"/>
</dbReference>
<protein>
    <recommendedName>
        <fullName evidence="3">FAD-binding PCMH-type domain-containing protein</fullName>
    </recommendedName>
</protein>
<evidence type="ECO:0000313" key="4">
    <source>
        <dbReference type="EMBL" id="KAK9842463.1"/>
    </source>
</evidence>
<dbReference type="InterPro" id="IPR036318">
    <property type="entry name" value="FAD-bd_PCMH-like_sf"/>
</dbReference>
<evidence type="ECO:0000259" key="3">
    <source>
        <dbReference type="PROSITE" id="PS51387"/>
    </source>
</evidence>
<dbReference type="AlphaFoldDB" id="A0AAW1SAI9"/>
<proteinExistence type="inferred from homology"/>
<dbReference type="PANTHER" id="PTHR11748">
    <property type="entry name" value="D-LACTATE DEHYDROGENASE"/>
    <property type="match status" value="1"/>
</dbReference>
<dbReference type="Proteomes" id="UP001445335">
    <property type="component" value="Unassembled WGS sequence"/>
</dbReference>
<evidence type="ECO:0000313" key="5">
    <source>
        <dbReference type="Proteomes" id="UP001445335"/>
    </source>
</evidence>
<accession>A0AAW1SAI9</accession>
<dbReference type="SUPFAM" id="SSF56176">
    <property type="entry name" value="FAD-binding/transporter-associated domain-like"/>
    <property type="match status" value="1"/>
</dbReference>
<dbReference type="FunFam" id="3.30.43.10:FF:000018">
    <property type="entry name" value="D-lactate dehydrogenase (Dld)"/>
    <property type="match status" value="1"/>
</dbReference>
<dbReference type="InterPro" id="IPR006094">
    <property type="entry name" value="Oxid_FAD_bind_N"/>
</dbReference>
<keyword evidence="5" id="KW-1185">Reference proteome</keyword>
<dbReference type="Gene3D" id="3.30.43.10">
    <property type="entry name" value="Uridine Diphospho-n-acetylenolpyruvylglucosamine Reductase, domain 2"/>
    <property type="match status" value="1"/>
</dbReference>
<dbReference type="InterPro" id="IPR016169">
    <property type="entry name" value="FAD-bd_PCMH_sub2"/>
</dbReference>
<reference evidence="4 5" key="1">
    <citation type="journal article" date="2024" name="Nat. Commun.">
        <title>Phylogenomics reveals the evolutionary origins of lichenization in chlorophyte algae.</title>
        <authorList>
            <person name="Puginier C."/>
            <person name="Libourel C."/>
            <person name="Otte J."/>
            <person name="Skaloud P."/>
            <person name="Haon M."/>
            <person name="Grisel S."/>
            <person name="Petersen M."/>
            <person name="Berrin J.G."/>
            <person name="Delaux P.M."/>
            <person name="Dal Grande F."/>
            <person name="Keller J."/>
        </authorList>
    </citation>
    <scope>NUCLEOTIDE SEQUENCE [LARGE SCALE GENOMIC DNA]</scope>
    <source>
        <strain evidence="4 5">SAG 245.80</strain>
    </source>
</reference>
<dbReference type="InterPro" id="IPR016167">
    <property type="entry name" value="FAD-bd_PCMH_sub1"/>
</dbReference>
<dbReference type="GO" id="GO:0004458">
    <property type="term" value="F:D-lactate dehydrogenase (cytochrome) activity"/>
    <property type="evidence" value="ECO:0007669"/>
    <property type="project" value="TreeGrafter"/>
</dbReference>
<dbReference type="GO" id="GO:1903457">
    <property type="term" value="P:lactate catabolic process"/>
    <property type="evidence" value="ECO:0007669"/>
    <property type="project" value="TreeGrafter"/>
</dbReference>
<name>A0AAW1SAI9_9CHLO</name>
<dbReference type="Pfam" id="PF01565">
    <property type="entry name" value="FAD_binding_4"/>
    <property type="match status" value="1"/>
</dbReference>
<evidence type="ECO:0000256" key="1">
    <source>
        <dbReference type="ARBA" id="ARBA00001974"/>
    </source>
</evidence>
<dbReference type="PROSITE" id="PS51387">
    <property type="entry name" value="FAD_PCMH"/>
    <property type="match status" value="1"/>
</dbReference>
<comment type="cofactor">
    <cofactor evidence="1">
        <name>FAD</name>
        <dbReference type="ChEBI" id="CHEBI:57692"/>
    </cofactor>
</comment>
<dbReference type="EMBL" id="JALJOU010000007">
    <property type="protein sequence ID" value="KAK9842463.1"/>
    <property type="molecule type" value="Genomic_DNA"/>
</dbReference>
<dbReference type="GO" id="GO:0008720">
    <property type="term" value="F:D-lactate dehydrogenase (NAD+) activity"/>
    <property type="evidence" value="ECO:0007669"/>
    <property type="project" value="TreeGrafter"/>
</dbReference>
<organism evidence="4 5">
    <name type="scientific">Elliptochloris bilobata</name>
    <dbReference type="NCBI Taxonomy" id="381761"/>
    <lineage>
        <taxon>Eukaryota</taxon>
        <taxon>Viridiplantae</taxon>
        <taxon>Chlorophyta</taxon>
        <taxon>core chlorophytes</taxon>
        <taxon>Trebouxiophyceae</taxon>
        <taxon>Trebouxiophyceae incertae sedis</taxon>
        <taxon>Elliptochloris clade</taxon>
        <taxon>Elliptochloris</taxon>
    </lineage>
</organism>
<gene>
    <name evidence="4" type="ORF">WJX81_001300</name>
</gene>
<evidence type="ECO:0000256" key="2">
    <source>
        <dbReference type="ARBA" id="ARBA00008000"/>
    </source>
</evidence>